<dbReference type="AlphaFoldDB" id="F3L2J2"/>
<dbReference type="EMBL" id="AEIG01000050">
    <property type="protein sequence ID" value="EGG29471.1"/>
    <property type="molecule type" value="Genomic_DNA"/>
</dbReference>
<organism evidence="1 2">
    <name type="scientific">Aequoribacter fuscus</name>
    <dbReference type="NCBI Taxonomy" id="2518989"/>
    <lineage>
        <taxon>Bacteria</taxon>
        <taxon>Pseudomonadati</taxon>
        <taxon>Pseudomonadota</taxon>
        <taxon>Gammaproteobacteria</taxon>
        <taxon>Cellvibrionales</taxon>
        <taxon>Halieaceae</taxon>
        <taxon>Aequoribacter</taxon>
    </lineage>
</organism>
<name>F3L2J2_9GAMM</name>
<dbReference type="RefSeq" id="WP_009575998.1">
    <property type="nucleotide sequence ID" value="NZ_AEIG01000050.1"/>
</dbReference>
<dbReference type="PANTHER" id="PTHR17985">
    <property type="entry name" value="SER/THR-RICH PROTEIN T10 IN DGCR REGION"/>
    <property type="match status" value="1"/>
</dbReference>
<sequence length="256" mass="28344">MCLIAIGWQAHPTMPLVIVANRDEFYQRESQSMTFWEDQPNILAGRDLQAGGTWLGVNAQGRFAALTNVRETLPPATETSRGSLVGLWLSNQSSSMELVGQLADTAATYSGYNLIFGDTSQLLWASNRGQNGFEYSYLASGIYGLSNASLNTPWPKLRLAKQRLALQLKLSHPSIAELAWVTADTCTQDDLSHLGDTDMEESWLRALSAQWIATPDYGTRAQTVITRENTGQMTCHERTVSARGDTTSEQTFQFRI</sequence>
<proteinExistence type="predicted"/>
<dbReference type="InterPro" id="IPR008551">
    <property type="entry name" value="TANGO2"/>
</dbReference>
<reference evidence="1 2" key="1">
    <citation type="journal article" date="2011" name="J. Bacteriol.">
        <title>Genome sequence of strain IMCC3088, a proteorhodopsin-containing marine bacterium belonging to the OM60/NOR5 clade.</title>
        <authorList>
            <person name="Jang Y."/>
            <person name="Oh H.M."/>
            <person name="Kang I."/>
            <person name="Lee K."/>
            <person name="Yang S.J."/>
            <person name="Cho J.C."/>
        </authorList>
    </citation>
    <scope>NUCLEOTIDE SEQUENCE [LARGE SCALE GENOMIC DNA]</scope>
    <source>
        <strain evidence="1 2">IMCC3088</strain>
    </source>
</reference>
<dbReference type="PANTHER" id="PTHR17985:SF8">
    <property type="entry name" value="TRANSPORT AND GOLGI ORGANIZATION PROTEIN 2 HOMOLOG"/>
    <property type="match status" value="1"/>
</dbReference>
<comment type="caution">
    <text evidence="1">The sequence shown here is derived from an EMBL/GenBank/DDBJ whole genome shotgun (WGS) entry which is preliminary data.</text>
</comment>
<evidence type="ECO:0000313" key="2">
    <source>
        <dbReference type="Proteomes" id="UP000005615"/>
    </source>
</evidence>
<dbReference type="Pfam" id="PF05742">
    <property type="entry name" value="TANGO2"/>
    <property type="match status" value="1"/>
</dbReference>
<gene>
    <name evidence="1" type="ORF">IMCC3088_1766</name>
</gene>
<accession>F3L2J2</accession>
<dbReference type="eggNOG" id="COG3332">
    <property type="taxonomic scope" value="Bacteria"/>
</dbReference>
<evidence type="ECO:0000313" key="1">
    <source>
        <dbReference type="EMBL" id="EGG29471.1"/>
    </source>
</evidence>
<dbReference type="Proteomes" id="UP000005615">
    <property type="component" value="Unassembled WGS sequence"/>
</dbReference>
<protein>
    <submittedName>
        <fullName evidence="1">Uncharacterized protein</fullName>
    </submittedName>
</protein>
<keyword evidence="2" id="KW-1185">Reference proteome</keyword>
<dbReference type="STRING" id="2518989.IMCC3088_1766"/>
<dbReference type="OrthoDB" id="4380123at2"/>